<protein>
    <submittedName>
        <fullName evidence="3">Uncharacterized protein</fullName>
    </submittedName>
</protein>
<dbReference type="AlphaFoldDB" id="B3MT65"/>
<evidence type="ECO:0000313" key="3">
    <source>
        <dbReference type="EMBL" id="EDV30455.1"/>
    </source>
</evidence>
<feature type="signal peptide" evidence="2">
    <location>
        <begin position="1"/>
        <end position="17"/>
    </location>
</feature>
<feature type="chain" id="PRO_5002790786" evidence="2">
    <location>
        <begin position="18"/>
        <end position="144"/>
    </location>
</feature>
<dbReference type="eggNOG" id="ENOG502T7E9">
    <property type="taxonomic scope" value="Eukaryota"/>
</dbReference>
<dbReference type="KEGG" id="dan:6505945"/>
<dbReference type="GeneID" id="6505945"/>
<keyword evidence="1" id="KW-0812">Transmembrane</keyword>
<reference evidence="3 4" key="1">
    <citation type="journal article" date="2007" name="Nature">
        <title>Evolution of genes and genomes on the Drosophila phylogeny.</title>
        <authorList>
            <consortium name="Drosophila 12 Genomes Consortium"/>
            <person name="Clark A.G."/>
            <person name="Eisen M.B."/>
            <person name="Smith D.R."/>
            <person name="Bergman C.M."/>
            <person name="Oliver B."/>
            <person name="Markow T.A."/>
            <person name="Kaufman T.C."/>
            <person name="Kellis M."/>
            <person name="Gelbart W."/>
            <person name="Iyer V.N."/>
            <person name="Pollard D.A."/>
            <person name="Sackton T.B."/>
            <person name="Larracuente A.M."/>
            <person name="Singh N.D."/>
            <person name="Abad J.P."/>
            <person name="Abt D.N."/>
            <person name="Adryan B."/>
            <person name="Aguade M."/>
            <person name="Akashi H."/>
            <person name="Anderson W.W."/>
            <person name="Aquadro C.F."/>
            <person name="Ardell D.H."/>
            <person name="Arguello R."/>
            <person name="Artieri C.G."/>
            <person name="Barbash D.A."/>
            <person name="Barker D."/>
            <person name="Barsanti P."/>
            <person name="Batterham P."/>
            <person name="Batzoglou S."/>
            <person name="Begun D."/>
            <person name="Bhutkar A."/>
            <person name="Blanco E."/>
            <person name="Bosak S.A."/>
            <person name="Bradley R.K."/>
            <person name="Brand A.D."/>
            <person name="Brent M.R."/>
            <person name="Brooks A.N."/>
            <person name="Brown R.H."/>
            <person name="Butlin R.K."/>
            <person name="Caggese C."/>
            <person name="Calvi B.R."/>
            <person name="Bernardo de Carvalho A."/>
            <person name="Caspi A."/>
            <person name="Castrezana S."/>
            <person name="Celniker S.E."/>
            <person name="Chang J.L."/>
            <person name="Chapple C."/>
            <person name="Chatterji S."/>
            <person name="Chinwalla A."/>
            <person name="Civetta A."/>
            <person name="Clifton S.W."/>
            <person name="Comeron J.M."/>
            <person name="Costello J.C."/>
            <person name="Coyne J.A."/>
            <person name="Daub J."/>
            <person name="David R.G."/>
            <person name="Delcher A.L."/>
            <person name="Delehaunty K."/>
            <person name="Do C.B."/>
            <person name="Ebling H."/>
            <person name="Edwards K."/>
            <person name="Eickbush T."/>
            <person name="Evans J.D."/>
            <person name="Filipski A."/>
            <person name="Findeiss S."/>
            <person name="Freyhult E."/>
            <person name="Fulton L."/>
            <person name="Fulton R."/>
            <person name="Garcia A.C."/>
            <person name="Gardiner A."/>
            <person name="Garfield D.A."/>
            <person name="Garvin B.E."/>
            <person name="Gibson G."/>
            <person name="Gilbert D."/>
            <person name="Gnerre S."/>
            <person name="Godfrey J."/>
            <person name="Good R."/>
            <person name="Gotea V."/>
            <person name="Gravely B."/>
            <person name="Greenberg A.J."/>
            <person name="Griffiths-Jones S."/>
            <person name="Gross S."/>
            <person name="Guigo R."/>
            <person name="Gustafson E.A."/>
            <person name="Haerty W."/>
            <person name="Hahn M.W."/>
            <person name="Halligan D.L."/>
            <person name="Halpern A.L."/>
            <person name="Halter G.M."/>
            <person name="Han M.V."/>
            <person name="Heger A."/>
            <person name="Hillier L."/>
            <person name="Hinrichs A.S."/>
            <person name="Holmes I."/>
            <person name="Hoskins R.A."/>
            <person name="Hubisz M.J."/>
            <person name="Hultmark D."/>
            <person name="Huntley M.A."/>
            <person name="Jaffe D.B."/>
            <person name="Jagadeeshan S."/>
            <person name="Jeck W.R."/>
            <person name="Johnson J."/>
            <person name="Jones C.D."/>
            <person name="Jordan W.C."/>
            <person name="Karpen G.H."/>
            <person name="Kataoka E."/>
            <person name="Keightley P.D."/>
            <person name="Kheradpour P."/>
            <person name="Kirkness E.F."/>
            <person name="Koerich L.B."/>
            <person name="Kristiansen K."/>
            <person name="Kudrna D."/>
            <person name="Kulathinal R.J."/>
            <person name="Kumar S."/>
            <person name="Kwok R."/>
            <person name="Lander E."/>
            <person name="Langley C.H."/>
            <person name="Lapoint R."/>
            <person name="Lazzaro B.P."/>
            <person name="Lee S.J."/>
            <person name="Levesque L."/>
            <person name="Li R."/>
            <person name="Lin C.F."/>
            <person name="Lin M.F."/>
            <person name="Lindblad-Toh K."/>
            <person name="Llopart A."/>
            <person name="Long M."/>
            <person name="Low L."/>
            <person name="Lozovsky E."/>
            <person name="Lu J."/>
            <person name="Luo M."/>
            <person name="Machado C.A."/>
            <person name="Makalowski W."/>
            <person name="Marzo M."/>
            <person name="Matsuda M."/>
            <person name="Matzkin L."/>
            <person name="McAllister B."/>
            <person name="McBride C.S."/>
            <person name="McKernan B."/>
            <person name="McKernan K."/>
            <person name="Mendez-Lago M."/>
            <person name="Minx P."/>
            <person name="Mollenhauer M.U."/>
            <person name="Montooth K."/>
            <person name="Mount S.M."/>
            <person name="Mu X."/>
            <person name="Myers E."/>
            <person name="Negre B."/>
            <person name="Newfeld S."/>
            <person name="Nielsen R."/>
            <person name="Noor M.A."/>
            <person name="O'Grady P."/>
            <person name="Pachter L."/>
            <person name="Papaceit M."/>
            <person name="Parisi M.J."/>
            <person name="Parisi M."/>
            <person name="Parts L."/>
            <person name="Pedersen J.S."/>
            <person name="Pesole G."/>
            <person name="Phillippy A.M."/>
            <person name="Ponting C.P."/>
            <person name="Pop M."/>
            <person name="Porcelli D."/>
            <person name="Powell J.R."/>
            <person name="Prohaska S."/>
            <person name="Pruitt K."/>
            <person name="Puig M."/>
            <person name="Quesneville H."/>
            <person name="Ram K.R."/>
            <person name="Rand D."/>
            <person name="Rasmussen M.D."/>
            <person name="Reed L.K."/>
            <person name="Reenan R."/>
            <person name="Reily A."/>
            <person name="Remington K.A."/>
            <person name="Rieger T.T."/>
            <person name="Ritchie M.G."/>
            <person name="Robin C."/>
            <person name="Rogers Y.H."/>
            <person name="Rohde C."/>
            <person name="Rozas J."/>
            <person name="Rubenfield M.J."/>
            <person name="Ruiz A."/>
            <person name="Russo S."/>
            <person name="Salzberg S.L."/>
            <person name="Sanchez-Gracia A."/>
            <person name="Saranga D.J."/>
            <person name="Sato H."/>
            <person name="Schaeffer S.W."/>
            <person name="Schatz M.C."/>
            <person name="Schlenke T."/>
            <person name="Schwartz R."/>
            <person name="Segarra C."/>
            <person name="Singh R.S."/>
            <person name="Sirot L."/>
            <person name="Sirota M."/>
            <person name="Sisneros N.B."/>
            <person name="Smith C.D."/>
            <person name="Smith T.F."/>
            <person name="Spieth J."/>
            <person name="Stage D.E."/>
            <person name="Stark A."/>
            <person name="Stephan W."/>
            <person name="Strausberg R.L."/>
            <person name="Strempel S."/>
            <person name="Sturgill D."/>
            <person name="Sutton G."/>
            <person name="Sutton G.G."/>
            <person name="Tao W."/>
            <person name="Teichmann S."/>
            <person name="Tobari Y.N."/>
            <person name="Tomimura Y."/>
            <person name="Tsolas J.M."/>
            <person name="Valente V.L."/>
            <person name="Venter E."/>
            <person name="Venter J.C."/>
            <person name="Vicario S."/>
            <person name="Vieira F.G."/>
            <person name="Vilella A.J."/>
            <person name="Villasante A."/>
            <person name="Walenz B."/>
            <person name="Wang J."/>
            <person name="Wasserman M."/>
            <person name="Watts T."/>
            <person name="Wilson D."/>
            <person name="Wilson R.K."/>
            <person name="Wing R.A."/>
            <person name="Wolfner M.F."/>
            <person name="Wong A."/>
            <person name="Wong G.K."/>
            <person name="Wu C.I."/>
            <person name="Wu G."/>
            <person name="Yamamoto D."/>
            <person name="Yang H.P."/>
            <person name="Yang S.P."/>
            <person name="Yorke J.A."/>
            <person name="Yoshida K."/>
            <person name="Zdobnov E."/>
            <person name="Zhang P."/>
            <person name="Zhang Y."/>
            <person name="Zimin A.V."/>
            <person name="Baldwin J."/>
            <person name="Abdouelleil A."/>
            <person name="Abdulkadir J."/>
            <person name="Abebe A."/>
            <person name="Abera B."/>
            <person name="Abreu J."/>
            <person name="Acer S.C."/>
            <person name="Aftuck L."/>
            <person name="Alexander A."/>
            <person name="An P."/>
            <person name="Anderson E."/>
            <person name="Anderson S."/>
            <person name="Arachi H."/>
            <person name="Azer M."/>
            <person name="Bachantsang P."/>
            <person name="Barry A."/>
            <person name="Bayul T."/>
            <person name="Berlin A."/>
            <person name="Bessette D."/>
            <person name="Bloom T."/>
            <person name="Blye J."/>
            <person name="Boguslavskiy L."/>
            <person name="Bonnet C."/>
            <person name="Boukhgalter B."/>
            <person name="Bourzgui I."/>
            <person name="Brown A."/>
            <person name="Cahill P."/>
            <person name="Channer S."/>
            <person name="Cheshatsang Y."/>
            <person name="Chuda L."/>
            <person name="Citroen M."/>
            <person name="Collymore A."/>
            <person name="Cooke P."/>
            <person name="Costello M."/>
            <person name="D'Aco K."/>
            <person name="Daza R."/>
            <person name="De Haan G."/>
            <person name="DeGray S."/>
            <person name="DeMaso C."/>
            <person name="Dhargay N."/>
            <person name="Dooley K."/>
            <person name="Dooley E."/>
            <person name="Doricent M."/>
            <person name="Dorje P."/>
            <person name="Dorjee K."/>
            <person name="Dupes A."/>
            <person name="Elong R."/>
            <person name="Falk J."/>
            <person name="Farina A."/>
            <person name="Faro S."/>
            <person name="Ferguson D."/>
            <person name="Fisher S."/>
            <person name="Foley C.D."/>
            <person name="Franke A."/>
            <person name="Friedrich D."/>
            <person name="Gadbois L."/>
            <person name="Gearin G."/>
            <person name="Gearin C.R."/>
            <person name="Giannoukos G."/>
            <person name="Goode T."/>
            <person name="Graham J."/>
            <person name="Grandbois E."/>
            <person name="Grewal S."/>
            <person name="Gyaltsen K."/>
            <person name="Hafez N."/>
            <person name="Hagos B."/>
            <person name="Hall J."/>
            <person name="Henson C."/>
            <person name="Hollinger A."/>
            <person name="Honan T."/>
            <person name="Huard M.D."/>
            <person name="Hughes L."/>
            <person name="Hurhula B."/>
            <person name="Husby M.E."/>
            <person name="Kamat A."/>
            <person name="Kanga B."/>
            <person name="Kashin S."/>
            <person name="Khazanovich D."/>
            <person name="Kisner P."/>
            <person name="Lance K."/>
            <person name="Lara M."/>
            <person name="Lee W."/>
            <person name="Lennon N."/>
            <person name="Letendre F."/>
            <person name="LeVine R."/>
            <person name="Lipovsky A."/>
            <person name="Liu X."/>
            <person name="Liu J."/>
            <person name="Liu S."/>
            <person name="Lokyitsang T."/>
            <person name="Lokyitsang Y."/>
            <person name="Lubonja R."/>
            <person name="Lui A."/>
            <person name="MacDonald P."/>
            <person name="Magnisalis V."/>
            <person name="Maru K."/>
            <person name="Matthews C."/>
            <person name="McCusker W."/>
            <person name="McDonough S."/>
            <person name="Mehta T."/>
            <person name="Meldrim J."/>
            <person name="Meneus L."/>
            <person name="Mihai O."/>
            <person name="Mihalev A."/>
            <person name="Mihova T."/>
            <person name="Mittelman R."/>
            <person name="Mlenga V."/>
            <person name="Montmayeur A."/>
            <person name="Mulrain L."/>
            <person name="Navidi A."/>
            <person name="Naylor J."/>
            <person name="Negash T."/>
            <person name="Nguyen T."/>
            <person name="Nguyen N."/>
            <person name="Nicol R."/>
            <person name="Norbu C."/>
            <person name="Norbu N."/>
            <person name="Novod N."/>
            <person name="O'Neill B."/>
            <person name="Osman S."/>
            <person name="Markiewicz E."/>
            <person name="Oyono O.L."/>
            <person name="Patti C."/>
            <person name="Phunkhang P."/>
            <person name="Pierre F."/>
            <person name="Priest M."/>
            <person name="Raghuraman S."/>
            <person name="Rege F."/>
            <person name="Reyes R."/>
            <person name="Rise C."/>
            <person name="Rogov P."/>
            <person name="Ross K."/>
            <person name="Ryan E."/>
            <person name="Settipalli S."/>
            <person name="Shea T."/>
            <person name="Sherpa N."/>
            <person name="Shi L."/>
            <person name="Shih D."/>
            <person name="Sparrow T."/>
            <person name="Spaulding J."/>
            <person name="Stalker J."/>
            <person name="Stange-Thomann N."/>
            <person name="Stavropoulos S."/>
            <person name="Stone C."/>
            <person name="Strader C."/>
            <person name="Tesfaye S."/>
            <person name="Thomson T."/>
            <person name="Thoulutsang Y."/>
            <person name="Thoulutsang D."/>
            <person name="Topham K."/>
            <person name="Topping I."/>
            <person name="Tsamla T."/>
            <person name="Vassiliev H."/>
            <person name="Vo A."/>
            <person name="Wangchuk T."/>
            <person name="Wangdi T."/>
            <person name="Weiand M."/>
            <person name="Wilkinson J."/>
            <person name="Wilson A."/>
            <person name="Yadav S."/>
            <person name="Young G."/>
            <person name="Yu Q."/>
            <person name="Zembek L."/>
            <person name="Zhong D."/>
            <person name="Zimmer A."/>
            <person name="Zwirko Z."/>
            <person name="Jaffe D.B."/>
            <person name="Alvarez P."/>
            <person name="Brockman W."/>
            <person name="Butler J."/>
            <person name="Chin C."/>
            <person name="Gnerre S."/>
            <person name="Grabherr M."/>
            <person name="Kleber M."/>
            <person name="Mauceli E."/>
            <person name="MacCallum I."/>
        </authorList>
    </citation>
    <scope>NUCLEOTIDE SEQUENCE [LARGE SCALE GENOMIC DNA]</scope>
    <source>
        <strain evidence="4">Tucson 14024-0371.13</strain>
    </source>
</reference>
<keyword evidence="2" id="KW-0732">Signal</keyword>
<dbReference type="EMBL" id="CH902623">
    <property type="protein sequence ID" value="EDV30455.1"/>
    <property type="molecule type" value="Genomic_DNA"/>
</dbReference>
<keyword evidence="1" id="KW-0472">Membrane</keyword>
<dbReference type="Proteomes" id="UP000007801">
    <property type="component" value="Unassembled WGS sequence"/>
</dbReference>
<keyword evidence="4" id="KW-1185">Reference proteome</keyword>
<evidence type="ECO:0000256" key="2">
    <source>
        <dbReference type="SAM" id="SignalP"/>
    </source>
</evidence>
<dbReference type="SMR" id="B3MT65"/>
<evidence type="ECO:0000313" key="4">
    <source>
        <dbReference type="Proteomes" id="UP000007801"/>
    </source>
</evidence>
<gene>
    <name evidence="3" type="primary">Dana\GF23303</name>
    <name evidence="3" type="synonym">dana_GLEANR_7958</name>
    <name evidence="3" type="ORF">GF23303</name>
</gene>
<dbReference type="OrthoDB" id="7855274at2759"/>
<sequence length="144" mass="16250">MVVDLLTVACLLSQLLGLVVEGTVEDWEPEQVVNCSNPMTVLTSCGRFSPNGCCAKGCVRNHRGRCVQEQCMDSWSSWLKRPVTMSCYFHWFLLIFAGIITALMLALVACNVAYEVKRFMHRRSMDQFRRFRDLSGVSVGSTQC</sequence>
<dbReference type="InParanoid" id="B3MT65"/>
<feature type="transmembrane region" description="Helical" evidence="1">
    <location>
        <begin position="88"/>
        <end position="114"/>
    </location>
</feature>
<dbReference type="OMA" id="NGCCAKG"/>
<dbReference type="HOGENOM" id="CLU_1827349_0_0_1"/>
<proteinExistence type="predicted"/>
<organism evidence="3 4">
    <name type="scientific">Drosophila ananassae</name>
    <name type="common">Fruit fly</name>
    <dbReference type="NCBI Taxonomy" id="7217"/>
    <lineage>
        <taxon>Eukaryota</taxon>
        <taxon>Metazoa</taxon>
        <taxon>Ecdysozoa</taxon>
        <taxon>Arthropoda</taxon>
        <taxon>Hexapoda</taxon>
        <taxon>Insecta</taxon>
        <taxon>Pterygota</taxon>
        <taxon>Neoptera</taxon>
        <taxon>Endopterygota</taxon>
        <taxon>Diptera</taxon>
        <taxon>Brachycera</taxon>
        <taxon>Muscomorpha</taxon>
        <taxon>Ephydroidea</taxon>
        <taxon>Drosophilidae</taxon>
        <taxon>Drosophila</taxon>
        <taxon>Sophophora</taxon>
    </lineage>
</organism>
<accession>B3MT65</accession>
<dbReference type="PhylomeDB" id="B3MT65"/>
<name>B3MT65_DROAN</name>
<evidence type="ECO:0000256" key="1">
    <source>
        <dbReference type="SAM" id="Phobius"/>
    </source>
</evidence>
<keyword evidence="1" id="KW-1133">Transmembrane helix</keyword>